<dbReference type="AlphaFoldDB" id="A0AAE1XYB1"/>
<accession>A0AAE1XYB1</accession>
<reference evidence="3" key="1">
    <citation type="submission" date="2020-06" db="EMBL/GenBank/DDBJ databases">
        <authorList>
            <person name="Li T."/>
            <person name="Hu X."/>
            <person name="Zhang T."/>
            <person name="Song X."/>
            <person name="Zhang H."/>
            <person name="Dai N."/>
            <person name="Sheng W."/>
            <person name="Hou X."/>
            <person name="Wei L."/>
        </authorList>
    </citation>
    <scope>NUCLEOTIDE SEQUENCE</scope>
    <source>
        <strain evidence="3">3651</strain>
        <tissue evidence="3">Leaf</tissue>
    </source>
</reference>
<dbReference type="InterPro" id="IPR025836">
    <property type="entry name" value="Zn_knuckle_CX2CX4HX4C"/>
</dbReference>
<evidence type="ECO:0000313" key="3">
    <source>
        <dbReference type="EMBL" id="KAK4420265.1"/>
    </source>
</evidence>
<evidence type="ECO:0000259" key="2">
    <source>
        <dbReference type="Pfam" id="PF14392"/>
    </source>
</evidence>
<evidence type="ECO:0000256" key="1">
    <source>
        <dbReference type="SAM" id="MobiDB-lite"/>
    </source>
</evidence>
<feature type="region of interest" description="Disordered" evidence="1">
    <location>
        <begin position="124"/>
        <end position="147"/>
    </location>
</feature>
<proteinExistence type="predicted"/>
<dbReference type="Proteomes" id="UP001293254">
    <property type="component" value="Unassembled WGS sequence"/>
</dbReference>
<reference evidence="3" key="2">
    <citation type="journal article" date="2024" name="Plant">
        <title>Genomic evolution and insights into agronomic trait innovations of Sesamum species.</title>
        <authorList>
            <person name="Miao H."/>
            <person name="Wang L."/>
            <person name="Qu L."/>
            <person name="Liu H."/>
            <person name="Sun Y."/>
            <person name="Le M."/>
            <person name="Wang Q."/>
            <person name="Wei S."/>
            <person name="Zheng Y."/>
            <person name="Lin W."/>
            <person name="Duan Y."/>
            <person name="Cao H."/>
            <person name="Xiong S."/>
            <person name="Wang X."/>
            <person name="Wei L."/>
            <person name="Li C."/>
            <person name="Ma Q."/>
            <person name="Ju M."/>
            <person name="Zhao R."/>
            <person name="Li G."/>
            <person name="Mu C."/>
            <person name="Tian Q."/>
            <person name="Mei H."/>
            <person name="Zhang T."/>
            <person name="Gao T."/>
            <person name="Zhang H."/>
        </authorList>
    </citation>
    <scope>NUCLEOTIDE SEQUENCE</scope>
    <source>
        <strain evidence="3">3651</strain>
    </source>
</reference>
<dbReference type="PANTHER" id="PTHR31286">
    <property type="entry name" value="GLYCINE-RICH CELL WALL STRUCTURAL PROTEIN 1.8-LIKE"/>
    <property type="match status" value="1"/>
</dbReference>
<sequence length="147" mass="15943">MTKEVVESIGNRLGVFINSEHASGSVAGGASVRIRVSLDVRVPLKIFLRIKAPEGERTVSFTYERLPTFCYGFGVLGHLVRDCPSTLETGWSEGGEDLQYSAWLRESKAVQPFLANRRRLGGGSLFSQGGGRSPNVWGGQTEGRRGG</sequence>
<dbReference type="Pfam" id="PF14392">
    <property type="entry name" value="zf-CCHC_4"/>
    <property type="match status" value="1"/>
</dbReference>
<name>A0AAE1XYB1_9LAMI</name>
<feature type="domain" description="Zinc knuckle CX2CX4HX4C" evidence="2">
    <location>
        <begin position="38"/>
        <end position="84"/>
    </location>
</feature>
<dbReference type="EMBL" id="JACGWO010000009">
    <property type="protein sequence ID" value="KAK4420265.1"/>
    <property type="molecule type" value="Genomic_DNA"/>
</dbReference>
<protein>
    <recommendedName>
        <fullName evidence="2">Zinc knuckle CX2CX4HX4C domain-containing protein</fullName>
    </recommendedName>
</protein>
<evidence type="ECO:0000313" key="4">
    <source>
        <dbReference type="Proteomes" id="UP001293254"/>
    </source>
</evidence>
<keyword evidence="4" id="KW-1185">Reference proteome</keyword>
<organism evidence="3 4">
    <name type="scientific">Sesamum alatum</name>
    <dbReference type="NCBI Taxonomy" id="300844"/>
    <lineage>
        <taxon>Eukaryota</taxon>
        <taxon>Viridiplantae</taxon>
        <taxon>Streptophyta</taxon>
        <taxon>Embryophyta</taxon>
        <taxon>Tracheophyta</taxon>
        <taxon>Spermatophyta</taxon>
        <taxon>Magnoliopsida</taxon>
        <taxon>eudicotyledons</taxon>
        <taxon>Gunneridae</taxon>
        <taxon>Pentapetalae</taxon>
        <taxon>asterids</taxon>
        <taxon>lamiids</taxon>
        <taxon>Lamiales</taxon>
        <taxon>Pedaliaceae</taxon>
        <taxon>Sesamum</taxon>
    </lineage>
</organism>
<dbReference type="InterPro" id="IPR040256">
    <property type="entry name" value="At4g02000-like"/>
</dbReference>
<gene>
    <name evidence="3" type="ORF">Salat_2439600</name>
</gene>
<dbReference type="PANTHER" id="PTHR31286:SF178">
    <property type="entry name" value="DUF4283 DOMAIN-CONTAINING PROTEIN"/>
    <property type="match status" value="1"/>
</dbReference>
<comment type="caution">
    <text evidence="3">The sequence shown here is derived from an EMBL/GenBank/DDBJ whole genome shotgun (WGS) entry which is preliminary data.</text>
</comment>